<organism evidence="2 3">
    <name type="scientific">Symbiodinium natans</name>
    <dbReference type="NCBI Taxonomy" id="878477"/>
    <lineage>
        <taxon>Eukaryota</taxon>
        <taxon>Sar</taxon>
        <taxon>Alveolata</taxon>
        <taxon>Dinophyceae</taxon>
        <taxon>Suessiales</taxon>
        <taxon>Symbiodiniaceae</taxon>
        <taxon>Symbiodinium</taxon>
    </lineage>
</organism>
<reference evidence="2" key="1">
    <citation type="submission" date="2021-02" db="EMBL/GenBank/DDBJ databases">
        <authorList>
            <person name="Dougan E. K."/>
            <person name="Rhodes N."/>
            <person name="Thang M."/>
            <person name="Chan C."/>
        </authorList>
    </citation>
    <scope>NUCLEOTIDE SEQUENCE</scope>
</reference>
<protein>
    <submittedName>
        <fullName evidence="2">Uncharacterized protein</fullName>
    </submittedName>
</protein>
<sequence>MGAGATVASNVMSSIRSKTMSRAVSSFGRWTQSRAEPVEDLMQSRVEAPATIIDLTGIENLGYIADVYMFADSLIGRSMNTLVRLSTHKLTGSARAIKQYTLNVPGVNLEALKREGLPGGGRNGTAAFNPFALPSTSARAGVLQDHSFHDFAHRTSSTTEKHHCVTASRSLYLLVVSANAICPTQRFSWLRLPPSIFTCDCGRRYSCGSLESARVTQHRCQSNHVEDEDITLPTGSVGINNILWVMLSHHAARHHATNLRSQLIKRGVPKRLLLVKQGFTHGKIKDGKRHLRYNEMTMYSFFYRWLPAVAHFLQGARSKIRCIMYVECTARCAFPHVRSILPLLNKKDNRPIKWLGFRKWHPPKPQRQRHAHPVFEGSKLIAFTRSSLVRVRNQLKKHKRLGHLDLWMSKVLKPDEFFAPDTSLTFSCRHTSVCGGSEAGPIKRAREAPGRQSMNH</sequence>
<proteinExistence type="predicted"/>
<gene>
    <name evidence="2" type="ORF">SNAT2548_LOCUS4505</name>
</gene>
<evidence type="ECO:0000256" key="1">
    <source>
        <dbReference type="SAM" id="MobiDB-lite"/>
    </source>
</evidence>
<keyword evidence="3" id="KW-1185">Reference proteome</keyword>
<evidence type="ECO:0000313" key="3">
    <source>
        <dbReference type="Proteomes" id="UP000604046"/>
    </source>
</evidence>
<comment type="caution">
    <text evidence="2">The sequence shown here is derived from an EMBL/GenBank/DDBJ whole genome shotgun (WGS) entry which is preliminary data.</text>
</comment>
<accession>A0A812IGG1</accession>
<feature type="region of interest" description="Disordered" evidence="1">
    <location>
        <begin position="435"/>
        <end position="456"/>
    </location>
</feature>
<dbReference type="EMBL" id="CAJNDS010000278">
    <property type="protein sequence ID" value="CAE7037575.1"/>
    <property type="molecule type" value="Genomic_DNA"/>
</dbReference>
<name>A0A812IGG1_9DINO</name>
<dbReference type="AlphaFoldDB" id="A0A812IGG1"/>
<evidence type="ECO:0000313" key="2">
    <source>
        <dbReference type="EMBL" id="CAE7037575.1"/>
    </source>
</evidence>
<dbReference type="Proteomes" id="UP000604046">
    <property type="component" value="Unassembled WGS sequence"/>
</dbReference>